<evidence type="ECO:0000313" key="2">
    <source>
        <dbReference type="EMBL" id="TCC00152.1"/>
    </source>
</evidence>
<reference evidence="2 3" key="1">
    <citation type="submission" date="2019-02" db="EMBL/GenBank/DDBJ databases">
        <title>Jishengella sp. nov., isolated from a root of Zingiber montanum.</title>
        <authorList>
            <person name="Kuncharoen N."/>
            <person name="Kudo T."/>
            <person name="Masahiro Y."/>
            <person name="Ohkuma M."/>
            <person name="Tanasupawat S."/>
        </authorList>
    </citation>
    <scope>NUCLEOTIDE SEQUENCE [LARGE SCALE GENOMIC DNA]</scope>
    <source>
        <strain evidence="2 3">PLAI 1-1</strain>
    </source>
</reference>
<dbReference type="Gene3D" id="3.60.10.10">
    <property type="entry name" value="Endonuclease/exonuclease/phosphatase"/>
    <property type="match status" value="1"/>
</dbReference>
<name>A0A4R0GWF5_9ACTN</name>
<comment type="caution">
    <text evidence="2">The sequence shown here is derived from an EMBL/GenBank/DDBJ whole genome shotgun (WGS) entry which is preliminary data.</text>
</comment>
<feature type="domain" description="Endonuclease/exonuclease/phosphatase" evidence="1">
    <location>
        <begin position="61"/>
        <end position="220"/>
    </location>
</feature>
<keyword evidence="2" id="KW-0269">Exonuclease</keyword>
<gene>
    <name evidence="2" type="ORF">E0H26_00105</name>
</gene>
<dbReference type="InterPro" id="IPR005135">
    <property type="entry name" value="Endo/exonuclease/phosphatase"/>
</dbReference>
<organism evidence="2 3">
    <name type="scientific">Micromonospora zingiberis</name>
    <dbReference type="NCBI Taxonomy" id="2053011"/>
    <lineage>
        <taxon>Bacteria</taxon>
        <taxon>Bacillati</taxon>
        <taxon>Actinomycetota</taxon>
        <taxon>Actinomycetes</taxon>
        <taxon>Micromonosporales</taxon>
        <taxon>Micromonosporaceae</taxon>
        <taxon>Micromonospora</taxon>
    </lineage>
</organism>
<dbReference type="SUPFAM" id="SSF56219">
    <property type="entry name" value="DNase I-like"/>
    <property type="match status" value="1"/>
</dbReference>
<dbReference type="RefSeq" id="WP_131299185.1">
    <property type="nucleotide sequence ID" value="NZ_SJJR01000001.1"/>
</dbReference>
<accession>A0A4R0GWF5</accession>
<keyword evidence="2" id="KW-0255">Endonuclease</keyword>
<proteinExistence type="predicted"/>
<dbReference type="AlphaFoldDB" id="A0A4R0GWF5"/>
<dbReference type="Proteomes" id="UP000292274">
    <property type="component" value="Unassembled WGS sequence"/>
</dbReference>
<dbReference type="EMBL" id="SJJR01000001">
    <property type="protein sequence ID" value="TCC00152.1"/>
    <property type="molecule type" value="Genomic_DNA"/>
</dbReference>
<dbReference type="OrthoDB" id="3357160at2"/>
<sequence>MAVRPYQIRRSLRAVVGPLLVAALLAGCSVARPAESIRLGVLQMNLCNSGMAKGCFTGRAVDRAAEVIRAERPDIVTLNEICAGDIDVLERAMTRVHDGIVVAAFQPARNGRTGEPYRCVNGEQYGVGVVAHVPAPYRGHTVHNGFYPAQDPADPEQRAWLCVEALGVSFTCTTHLAYTSADLALAQCAHLLDAAIPALHSRSRYQPTLVSGDLNLRHGGSPDVRSCVPAGYRHRHDGGVQQLIATPDVTIESTRSIGMNQTTDHAAFLVTLVTERQPDPAA</sequence>
<keyword evidence="2" id="KW-0378">Hydrolase</keyword>
<dbReference type="GO" id="GO:0004519">
    <property type="term" value="F:endonuclease activity"/>
    <property type="evidence" value="ECO:0007669"/>
    <property type="project" value="UniProtKB-KW"/>
</dbReference>
<dbReference type="InterPro" id="IPR036691">
    <property type="entry name" value="Endo/exonu/phosph_ase_sf"/>
</dbReference>
<evidence type="ECO:0000313" key="3">
    <source>
        <dbReference type="Proteomes" id="UP000292274"/>
    </source>
</evidence>
<dbReference type="Pfam" id="PF03372">
    <property type="entry name" value="Exo_endo_phos"/>
    <property type="match status" value="1"/>
</dbReference>
<keyword evidence="3" id="KW-1185">Reference proteome</keyword>
<dbReference type="PROSITE" id="PS51257">
    <property type="entry name" value="PROKAR_LIPOPROTEIN"/>
    <property type="match status" value="1"/>
</dbReference>
<protein>
    <submittedName>
        <fullName evidence="2">Endonuclease/exonuclease/phosphatase family protein</fullName>
    </submittedName>
</protein>
<evidence type="ECO:0000259" key="1">
    <source>
        <dbReference type="Pfam" id="PF03372"/>
    </source>
</evidence>
<keyword evidence="2" id="KW-0540">Nuclease</keyword>
<dbReference type="GO" id="GO:0004527">
    <property type="term" value="F:exonuclease activity"/>
    <property type="evidence" value="ECO:0007669"/>
    <property type="project" value="UniProtKB-KW"/>
</dbReference>